<sequence>MATKVVKGNFFQGFIGKQSDIKSLKESGNTCMYPVARITPEANAFTTTNKSLSGMSAGIIRENNGKHTPIILATKIEKIAISFSCKDLALSWHPPVEAESHCCCADVDAGNVNERIKIRDMVIALISVKDAILML</sequence>
<proteinExistence type="predicted"/>
<organism evidence="1 2">
    <name type="scientific">Populus alba</name>
    <name type="common">White poplar</name>
    <dbReference type="NCBI Taxonomy" id="43335"/>
    <lineage>
        <taxon>Eukaryota</taxon>
        <taxon>Viridiplantae</taxon>
        <taxon>Streptophyta</taxon>
        <taxon>Embryophyta</taxon>
        <taxon>Tracheophyta</taxon>
        <taxon>Spermatophyta</taxon>
        <taxon>Magnoliopsida</taxon>
        <taxon>eudicotyledons</taxon>
        <taxon>Gunneridae</taxon>
        <taxon>Pentapetalae</taxon>
        <taxon>rosids</taxon>
        <taxon>fabids</taxon>
        <taxon>Malpighiales</taxon>
        <taxon>Salicaceae</taxon>
        <taxon>Saliceae</taxon>
        <taxon>Populus</taxon>
    </lineage>
</organism>
<reference evidence="1 2" key="1">
    <citation type="journal article" date="2024" name="Plant Biotechnol. J.">
        <title>Genome and CRISPR/Cas9 system of a widespread forest tree (Populus alba) in the world.</title>
        <authorList>
            <person name="Liu Y.J."/>
            <person name="Jiang P.F."/>
            <person name="Han X.M."/>
            <person name="Li X.Y."/>
            <person name="Wang H.M."/>
            <person name="Wang Y.J."/>
            <person name="Wang X.X."/>
            <person name="Zeng Q.Y."/>
        </authorList>
    </citation>
    <scope>NUCLEOTIDE SEQUENCE [LARGE SCALE GENOMIC DNA]</scope>
    <source>
        <strain evidence="2">cv. PAL-ZL1</strain>
    </source>
</reference>
<name>A0ACC4BJ11_POPAL</name>
<accession>A0ACC4BJ11</accession>
<keyword evidence="2" id="KW-1185">Reference proteome</keyword>
<protein>
    <submittedName>
        <fullName evidence="1">Uncharacterized protein</fullName>
    </submittedName>
</protein>
<gene>
    <name evidence="1" type="ORF">D5086_020082</name>
</gene>
<dbReference type="Proteomes" id="UP000309997">
    <property type="component" value="Unassembled WGS sequence"/>
</dbReference>
<dbReference type="EMBL" id="RCHU02000010">
    <property type="protein sequence ID" value="KAL3578578.1"/>
    <property type="molecule type" value="Genomic_DNA"/>
</dbReference>
<evidence type="ECO:0000313" key="1">
    <source>
        <dbReference type="EMBL" id="KAL3578578.1"/>
    </source>
</evidence>
<comment type="caution">
    <text evidence="1">The sequence shown here is derived from an EMBL/GenBank/DDBJ whole genome shotgun (WGS) entry which is preliminary data.</text>
</comment>
<evidence type="ECO:0000313" key="2">
    <source>
        <dbReference type="Proteomes" id="UP000309997"/>
    </source>
</evidence>